<name>A0A0C3AWS4_PILCF</name>
<dbReference type="InParanoid" id="A0A0C3AWS4"/>
<dbReference type="HOGENOM" id="CLU_002907_1_0_1"/>
<reference evidence="2 3" key="1">
    <citation type="submission" date="2014-04" db="EMBL/GenBank/DDBJ databases">
        <authorList>
            <consortium name="DOE Joint Genome Institute"/>
            <person name="Kuo A."/>
            <person name="Tarkka M."/>
            <person name="Buscot F."/>
            <person name="Kohler A."/>
            <person name="Nagy L.G."/>
            <person name="Floudas D."/>
            <person name="Copeland A."/>
            <person name="Barry K.W."/>
            <person name="Cichocki N."/>
            <person name="Veneault-Fourrey C."/>
            <person name="LaButti K."/>
            <person name="Lindquist E.A."/>
            <person name="Lipzen A."/>
            <person name="Lundell T."/>
            <person name="Morin E."/>
            <person name="Murat C."/>
            <person name="Sun H."/>
            <person name="Tunlid A."/>
            <person name="Henrissat B."/>
            <person name="Grigoriev I.V."/>
            <person name="Hibbett D.S."/>
            <person name="Martin F."/>
            <person name="Nordberg H.P."/>
            <person name="Cantor M.N."/>
            <person name="Hua S.X."/>
        </authorList>
    </citation>
    <scope>NUCLEOTIDE SEQUENCE [LARGE SCALE GENOMIC DNA]</scope>
    <source>
        <strain evidence="2 3">F 1598</strain>
    </source>
</reference>
<feature type="region of interest" description="Disordered" evidence="1">
    <location>
        <begin position="1503"/>
        <end position="1541"/>
    </location>
</feature>
<feature type="compositionally biased region" description="Acidic residues" evidence="1">
    <location>
        <begin position="1138"/>
        <end position="1148"/>
    </location>
</feature>
<dbReference type="OrthoDB" id="3173036at2759"/>
<keyword evidence="3" id="KW-1185">Reference proteome</keyword>
<organism evidence="2 3">
    <name type="scientific">Piloderma croceum (strain F 1598)</name>
    <dbReference type="NCBI Taxonomy" id="765440"/>
    <lineage>
        <taxon>Eukaryota</taxon>
        <taxon>Fungi</taxon>
        <taxon>Dikarya</taxon>
        <taxon>Basidiomycota</taxon>
        <taxon>Agaricomycotina</taxon>
        <taxon>Agaricomycetes</taxon>
        <taxon>Agaricomycetidae</taxon>
        <taxon>Atheliales</taxon>
        <taxon>Atheliaceae</taxon>
        <taxon>Piloderma</taxon>
    </lineage>
</organism>
<proteinExistence type="predicted"/>
<dbReference type="Proteomes" id="UP000054166">
    <property type="component" value="Unassembled WGS sequence"/>
</dbReference>
<feature type="region of interest" description="Disordered" evidence="1">
    <location>
        <begin position="1138"/>
        <end position="1164"/>
    </location>
</feature>
<protein>
    <submittedName>
        <fullName evidence="2">Uncharacterized protein</fullName>
    </submittedName>
</protein>
<reference evidence="3" key="2">
    <citation type="submission" date="2015-01" db="EMBL/GenBank/DDBJ databases">
        <title>Evolutionary Origins and Diversification of the Mycorrhizal Mutualists.</title>
        <authorList>
            <consortium name="DOE Joint Genome Institute"/>
            <consortium name="Mycorrhizal Genomics Consortium"/>
            <person name="Kohler A."/>
            <person name="Kuo A."/>
            <person name="Nagy L.G."/>
            <person name="Floudas D."/>
            <person name="Copeland A."/>
            <person name="Barry K.W."/>
            <person name="Cichocki N."/>
            <person name="Veneault-Fourrey C."/>
            <person name="LaButti K."/>
            <person name="Lindquist E.A."/>
            <person name="Lipzen A."/>
            <person name="Lundell T."/>
            <person name="Morin E."/>
            <person name="Murat C."/>
            <person name="Riley R."/>
            <person name="Ohm R."/>
            <person name="Sun H."/>
            <person name="Tunlid A."/>
            <person name="Henrissat B."/>
            <person name="Grigoriev I.V."/>
            <person name="Hibbett D.S."/>
            <person name="Martin F."/>
        </authorList>
    </citation>
    <scope>NUCLEOTIDE SEQUENCE [LARGE SCALE GENOMIC DNA]</scope>
    <source>
        <strain evidence="3">F 1598</strain>
    </source>
</reference>
<feature type="compositionally biased region" description="Acidic residues" evidence="1">
    <location>
        <begin position="1593"/>
        <end position="1604"/>
    </location>
</feature>
<feature type="compositionally biased region" description="Low complexity" evidence="1">
    <location>
        <begin position="1618"/>
        <end position="1630"/>
    </location>
</feature>
<evidence type="ECO:0000313" key="3">
    <source>
        <dbReference type="Proteomes" id="UP000054166"/>
    </source>
</evidence>
<evidence type="ECO:0000313" key="2">
    <source>
        <dbReference type="EMBL" id="KIM78463.1"/>
    </source>
</evidence>
<dbReference type="EMBL" id="KN833016">
    <property type="protein sequence ID" value="KIM78463.1"/>
    <property type="molecule type" value="Genomic_DNA"/>
</dbReference>
<sequence length="1708" mass="189597">MVPCGSKDGPIVKHFADYIYDTSEGPYFTFNQSWERVFQCVNSEKQYLMVQGKYGLDLVHAYIHFSKISRIEANNGLDMVAQKSKDDNTAHKEVGFGKWTQACSVPCCLRELQGIFIAMAPEFDASSTRYCTTCDLTVKIGTGGKHNWDGHIASAGHIRKEKIKPTRSNVLTSFFTKQPKLTRHESPETTSSPTIAVQPALLSSMLNPPAPIAGPSTAILDPITNNNQRDLNLQTEQIEEIPDLGSDNTYHNIYKAANSVPEASSGINFITQLRIATSRLPSTVGLATSVDELTRFSGDPEEELQTHDAPWEMADRVLNRVVGYGRTTADIAGLIQRGPNGMDGLCNWLSVCIEKFDIDPALLEGKMKRLLDAMALLVPSDSESALHATHIPTVPLRNVAPQVAPSTKSDESRTKSVLPIFCPGYELVFPKGHNHFGSYPFGLHVTRTLPWSFMITNDTMVLYSDDCTNTPRYNSGSGDPLPCSWCRALHNHTIIMGIRHRAMDGSHKNTPWQYLSFVELIQLLKRKNHQLERLHFTGLNTGRVLAVRNRTISGYKRLAIAISVGDIKRIHSLFRAELRNGAGVFGLLDKTNKASQLVYSPKGYEEADYQCAFLIWKLGGRSTANIAYRTLGVPSIDTARRHISTTPLVTSAGMPTIDEINANLAIDFEHQEVYGDRIIGMTMLIDEIKLQERLRWDPRTNMILGVCREHGGECVLEFRTMEQANHLVTNLATVIAACLLTDDPKAYGARPFVISRTCKREDVVSQKNLIKRASHALIDSQAVHKCRLYCISSDGDSRRRRAMALLTLTRSLPPTSPIFPALSSLRLFNLLCGDDDLNGEVDWKHVLKRFRNGLLRLKGVLINNTVITATILKAHLKLNGMDNSAATAILAPNDKQDVVLMIQLLNGLANLPPATKNDDPSVQTYMHPSLSLSDQLTRISTAAHIILALYSREQGDFIPIQLYFDIMSMIKNIYFCVAKTQQDDPNGKFWIILLGTNGLENVFGRVRTMIGNDHHADQLQLTNRINGAVQCVKILEIHPEWGTQPRRITVRSLEEQGNDISKKLDHINPRSWTGDVYIKNVILRSCWQEGRRLAEVTLQEASIDSPFHEMDIGDGFNMLCPFGGGRLVLINGAIVPGEEEETEEEQDEISPAVGPLGSASTDTDEAAMAPDLDDLAGYEDAIHNESFNAHSVNFDPNDDADSMLAVEDPAVTLVRCNGLIFLAIIRLLDLRIDSTNVERLPARLLHEPNVRARGQIMCLAVSDGSHQPDRPDWQCTGLFEAGAGNSNLRNIEGLWIDVVDPVLQQRSQGVDLGIPTYGFRTAELRAMTAILHERLRDHLHRLPVVSLTDTFPYRSNGDVLISQMSGPKLLEHMGAHILHDSHIKDTDNPCGLCLNTGSRCVFRLVKRNKVDQIDMTNSRCLNLRKIQLTSAAKYSKASPCTNVPLRCPLCPKESDCIWKYNLRAHILNCHPSATIDLYHGLFAFTDDESVLMKGIYLSKSRKSKKNEKGPLPLQISEGHSSRLAMRSSNEPGQPAADDGGQLYCDEAQFNLDAFDNYSYDCDEPADFDSHWENTVGGEWDDKCHEASSTVDESGWEELDTESSDESTKSDMEHPVGTSQQNNNLSGSLLLAENPPGASADNNASVNTDGPVFGSDLEPLAADVDDTAPRVSRILLRQRKAPSDVYEEPFCSDLNLRARKSIILHVEDL</sequence>
<gene>
    <name evidence="2" type="ORF">PILCRDRAFT_793569</name>
</gene>
<feature type="region of interest" description="Disordered" evidence="1">
    <location>
        <begin position="1582"/>
        <end position="1642"/>
    </location>
</feature>
<evidence type="ECO:0000256" key="1">
    <source>
        <dbReference type="SAM" id="MobiDB-lite"/>
    </source>
</evidence>
<accession>A0A0C3AWS4</accession>